<sequence>MKGHFLLMTFGLMTFGSAQATDINSTGPVSIVNHQHSTQSQMQDVTERSPIKPSRLTITPRMARMTRLADVAPAIAPLCSVTEFSNRTGKDLISYVTQVSSDCINKQFSVSDAEATAIFNENNMLTIINEFRSASALYKGRNEDGILNLVLFLRAGYYIQHYQKEAVGEYSDVIKQSSLLALTAFFSNVHVTDVSEEHGQVLSEVLTLVDSAGHNTHFIYIVKDMLGRFNHSWSDSRSMSLSVNSIFTILWRGQWADGFAEHLAIDNSVVDDLKIFIDQQDYLIGTSNEYLMNNAAKELGRMLNYGPSVQNKVKPYLTQLLNRYSMNGRGSGVWLAVAEMVDYYGDCNEYNICGYKQQLELQILAINYTCSPTIKIRAQSMTSAELALSCEQMAEEEVYFHTKLNTGYQPVADDHNAVLEVVIFNGTASYKQYAGTFFGISTDNGGMYLEGDPAVLGNQARFIAYEADWITDEFQVWNLKHEYVHYLDARYNIKGNFSDSSAESITWWIEGLAEYIAHGDDNSHAIEVGQNNNYQLSDLWVNSYASGNDQVYHGGYLAVRYMFEKHVAEVDNILNLLRQGNFSNYAGYMSSIGDIYNADFSDWLTALDKNDGNDNRGDDNGDNSGNNSGNNNGEDGDTTIGECMTPEEANGALMLNRPVCGLSGTDIAYYYYVEKAGTLYFSTEGGSGNADLYFNDSTWAMDTDFTLSSTQQGNNELIKADVTEGWIYLTVKSDADFDQVKLLVSNIDPQHLNNSCISSSEAGGNLTQGQAVCVSSDQMEYLGYYVEQDATLSFTTEGGDGDVELYYSDVTWASKDSFQQSSTNRGNREEITVQASKGWVYLTLAAAQTYQNVRVSVSKVR</sequence>
<dbReference type="Proteomes" id="UP000327424">
    <property type="component" value="Chromosome"/>
</dbReference>
<feature type="signal peptide" evidence="15">
    <location>
        <begin position="1"/>
        <end position="20"/>
    </location>
</feature>
<protein>
    <recommendedName>
        <fullName evidence="4">microbial collagenase</fullName>
        <ecNumber evidence="4">3.4.24.3</ecNumber>
    </recommendedName>
</protein>
<keyword evidence="19" id="KW-1185">Reference proteome</keyword>
<evidence type="ECO:0000256" key="3">
    <source>
        <dbReference type="ARBA" id="ARBA00004613"/>
    </source>
</evidence>
<evidence type="ECO:0000256" key="5">
    <source>
        <dbReference type="ARBA" id="ARBA00022525"/>
    </source>
</evidence>
<organism evidence="18 19">
    <name type="scientific">Moritella marina ATCC 15381</name>
    <dbReference type="NCBI Taxonomy" id="1202962"/>
    <lineage>
        <taxon>Bacteria</taxon>
        <taxon>Pseudomonadati</taxon>
        <taxon>Pseudomonadota</taxon>
        <taxon>Gammaproteobacteria</taxon>
        <taxon>Alteromonadales</taxon>
        <taxon>Moritellaceae</taxon>
        <taxon>Moritella</taxon>
    </lineage>
</organism>
<keyword evidence="12" id="KW-0865">Zymogen</keyword>
<accession>A0A5J6WH87</accession>
<dbReference type="GO" id="GO:0004222">
    <property type="term" value="F:metalloendopeptidase activity"/>
    <property type="evidence" value="ECO:0007669"/>
    <property type="project" value="UniProtKB-EC"/>
</dbReference>
<reference evidence="18 19" key="1">
    <citation type="submission" date="2019-09" db="EMBL/GenBank/DDBJ databases">
        <title>Hybrid Assembly of the complete Genome of the Deep-Sea Bacterium Moritella marina from long Nanopore and Illumina reads.</title>
        <authorList>
            <person name="Magin S."/>
            <person name="Georgoulis A."/>
            <person name="Papadimitriou K."/>
            <person name="Iliakis G."/>
            <person name="Vorgias C.E."/>
        </authorList>
    </citation>
    <scope>NUCLEOTIDE SEQUENCE [LARGE SCALE GENOMIC DNA]</scope>
    <source>
        <strain evidence="18 19">MP-1</strain>
    </source>
</reference>
<evidence type="ECO:0000256" key="11">
    <source>
        <dbReference type="ARBA" id="ARBA00023049"/>
    </source>
</evidence>
<dbReference type="InterPro" id="IPR007280">
    <property type="entry name" value="Peptidase_C_arc/bac"/>
</dbReference>
<feature type="compositionally biased region" description="Low complexity" evidence="14">
    <location>
        <begin position="622"/>
        <end position="633"/>
    </location>
</feature>
<dbReference type="Pfam" id="PF04151">
    <property type="entry name" value="PPC"/>
    <property type="match status" value="1"/>
</dbReference>
<dbReference type="GO" id="GO:0006508">
    <property type="term" value="P:proteolysis"/>
    <property type="evidence" value="ECO:0007669"/>
    <property type="project" value="UniProtKB-KW"/>
</dbReference>
<proteinExistence type="predicted"/>
<dbReference type="PANTHER" id="PTHR13062:SF9">
    <property type="entry name" value="MICROBIAL COLLAGENASE"/>
    <property type="match status" value="1"/>
</dbReference>
<evidence type="ECO:0000256" key="15">
    <source>
        <dbReference type="SAM" id="SignalP"/>
    </source>
</evidence>
<keyword evidence="10" id="KW-0862">Zinc</keyword>
<dbReference type="KEGG" id="mmaa:FR932_00900"/>
<feature type="active site" evidence="13">
    <location>
        <position position="482"/>
    </location>
</feature>
<comment type="catalytic activity">
    <reaction evidence="1">
        <text>Digestion of native collagen in the triple helical region at Xaa-|-Gly bonds. With synthetic peptides, a preference is shown for Gly at P3 and P1', Pro and Ala at P2 and P2', and hydroxyproline, Ala or Arg at P3'.</text>
        <dbReference type="EC" id="3.4.24.3"/>
    </reaction>
</comment>
<evidence type="ECO:0000313" key="19">
    <source>
        <dbReference type="Proteomes" id="UP000327424"/>
    </source>
</evidence>
<evidence type="ECO:0000313" key="18">
    <source>
        <dbReference type="EMBL" id="QFI36481.1"/>
    </source>
</evidence>
<feature type="region of interest" description="Disordered" evidence="14">
    <location>
        <begin position="611"/>
        <end position="641"/>
    </location>
</feature>
<evidence type="ECO:0000256" key="9">
    <source>
        <dbReference type="ARBA" id="ARBA00022801"/>
    </source>
</evidence>
<dbReference type="Pfam" id="PF01752">
    <property type="entry name" value="Peptidase_M9"/>
    <property type="match status" value="1"/>
</dbReference>
<keyword evidence="9" id="KW-0378">Hydrolase</keyword>
<dbReference type="InterPro" id="IPR013661">
    <property type="entry name" value="Peptidase_M9_N_dom"/>
</dbReference>
<evidence type="ECO:0000256" key="7">
    <source>
        <dbReference type="ARBA" id="ARBA00022723"/>
    </source>
</evidence>
<dbReference type="PANTHER" id="PTHR13062">
    <property type="entry name" value="COLLAGENASE"/>
    <property type="match status" value="1"/>
</dbReference>
<dbReference type="GO" id="GO:0005576">
    <property type="term" value="C:extracellular region"/>
    <property type="evidence" value="ECO:0007669"/>
    <property type="project" value="UniProtKB-SubCell"/>
</dbReference>
<evidence type="ECO:0000259" key="17">
    <source>
        <dbReference type="Pfam" id="PF08453"/>
    </source>
</evidence>
<dbReference type="Gene3D" id="1.10.390.20">
    <property type="match status" value="1"/>
</dbReference>
<feature type="domain" description="Peptidase C-terminal archaeal/bacterial" evidence="16">
    <location>
        <begin position="669"/>
        <end position="733"/>
    </location>
</feature>
<keyword evidence="11" id="KW-0482">Metalloprotease</keyword>
<evidence type="ECO:0000256" key="1">
    <source>
        <dbReference type="ARBA" id="ARBA00000424"/>
    </source>
</evidence>
<evidence type="ECO:0000256" key="14">
    <source>
        <dbReference type="SAM" id="MobiDB-lite"/>
    </source>
</evidence>
<dbReference type="Gene3D" id="3.40.30.160">
    <property type="entry name" value="Collagenase ColT, N-terminal domain"/>
    <property type="match status" value="1"/>
</dbReference>
<evidence type="ECO:0000256" key="4">
    <source>
        <dbReference type="ARBA" id="ARBA00012653"/>
    </source>
</evidence>
<evidence type="ECO:0000256" key="10">
    <source>
        <dbReference type="ARBA" id="ARBA00022833"/>
    </source>
</evidence>
<dbReference type="PRINTS" id="PR00931">
    <property type="entry name" value="MICOLLPTASE"/>
</dbReference>
<feature type="domain" description="Peptidase M9 collagenase N-terminal" evidence="17">
    <location>
        <begin position="79"/>
        <end position="260"/>
    </location>
</feature>
<evidence type="ECO:0000256" key="6">
    <source>
        <dbReference type="ARBA" id="ARBA00022670"/>
    </source>
</evidence>
<evidence type="ECO:0000256" key="2">
    <source>
        <dbReference type="ARBA" id="ARBA00001947"/>
    </source>
</evidence>
<dbReference type="EMBL" id="CP044399">
    <property type="protein sequence ID" value="QFI36481.1"/>
    <property type="molecule type" value="Genomic_DNA"/>
</dbReference>
<dbReference type="InterPro" id="IPR002169">
    <property type="entry name" value="Peptidase_M9A/M9B"/>
</dbReference>
<evidence type="ECO:0000256" key="13">
    <source>
        <dbReference type="PIRSR" id="PIRSR602169-1"/>
    </source>
</evidence>
<comment type="subcellular location">
    <subcellularLocation>
        <location evidence="3">Secreted</location>
    </subcellularLocation>
</comment>
<dbReference type="OrthoDB" id="9802683at2"/>
<gene>
    <name evidence="18" type="ORF">FR932_00900</name>
</gene>
<dbReference type="AlphaFoldDB" id="A0A5J6WH87"/>
<dbReference type="Pfam" id="PF08453">
    <property type="entry name" value="Peptidase_M9_N"/>
    <property type="match status" value="1"/>
</dbReference>
<dbReference type="Gene3D" id="2.60.120.380">
    <property type="match status" value="2"/>
</dbReference>
<keyword evidence="6" id="KW-0645">Protease</keyword>
<name>A0A5J6WH87_MORMI</name>
<comment type="cofactor">
    <cofactor evidence="2">
        <name>Zn(2+)</name>
        <dbReference type="ChEBI" id="CHEBI:29105"/>
    </cofactor>
</comment>
<feature type="chain" id="PRO_5023874476" description="microbial collagenase" evidence="15">
    <location>
        <begin position="21"/>
        <end position="861"/>
    </location>
</feature>
<keyword evidence="7" id="KW-0479">Metal-binding</keyword>
<evidence type="ECO:0000256" key="12">
    <source>
        <dbReference type="ARBA" id="ARBA00023145"/>
    </source>
</evidence>
<dbReference type="EC" id="3.4.24.3" evidence="4"/>
<keyword evidence="5" id="KW-0964">Secreted</keyword>
<evidence type="ECO:0000259" key="16">
    <source>
        <dbReference type="Pfam" id="PF04151"/>
    </source>
</evidence>
<evidence type="ECO:0000256" key="8">
    <source>
        <dbReference type="ARBA" id="ARBA00022729"/>
    </source>
</evidence>
<keyword evidence="8 15" id="KW-0732">Signal</keyword>
<dbReference type="GO" id="GO:0008270">
    <property type="term" value="F:zinc ion binding"/>
    <property type="evidence" value="ECO:0007669"/>
    <property type="project" value="InterPro"/>
</dbReference>
<dbReference type="RefSeq" id="WP_019628844.1">
    <property type="nucleotide sequence ID" value="NZ_ALOE01000011.1"/>
</dbReference>